<evidence type="ECO:0000313" key="4">
    <source>
        <dbReference type="EMBL" id="RFM25376.1"/>
    </source>
</evidence>
<keyword evidence="3" id="KW-0203">Cytokinin biosynthesis</keyword>
<accession>A0A395M3Q2</accession>
<comment type="similarity">
    <text evidence="2 3">Belongs to the LOG family.</text>
</comment>
<evidence type="ECO:0000256" key="3">
    <source>
        <dbReference type="RuleBase" id="RU363015"/>
    </source>
</evidence>
<dbReference type="SUPFAM" id="SSF102405">
    <property type="entry name" value="MCP/YpsA-like"/>
    <property type="match status" value="1"/>
</dbReference>
<evidence type="ECO:0000313" key="5">
    <source>
        <dbReference type="Proteomes" id="UP000266389"/>
    </source>
</evidence>
<dbReference type="InterPro" id="IPR031100">
    <property type="entry name" value="LOG_fam"/>
</dbReference>
<dbReference type="NCBIfam" id="TIGR00730">
    <property type="entry name" value="Rossman fold protein, TIGR00730 family"/>
    <property type="match status" value="1"/>
</dbReference>
<dbReference type="GO" id="GO:0009691">
    <property type="term" value="P:cytokinin biosynthetic process"/>
    <property type="evidence" value="ECO:0007669"/>
    <property type="project" value="UniProtKB-UniRule"/>
</dbReference>
<protein>
    <recommendedName>
        <fullName evidence="3">Cytokinin riboside 5'-monophosphate phosphoribohydrolase</fullName>
        <ecNumber evidence="3">3.2.2.n1</ecNumber>
    </recommendedName>
</protein>
<keyword evidence="3" id="KW-0378">Hydrolase</keyword>
<dbReference type="Proteomes" id="UP000266389">
    <property type="component" value="Unassembled WGS sequence"/>
</dbReference>
<dbReference type="InterPro" id="IPR005269">
    <property type="entry name" value="LOG"/>
</dbReference>
<dbReference type="AlphaFoldDB" id="A0A395M3Q2"/>
<dbReference type="EMBL" id="PHFL01000007">
    <property type="protein sequence ID" value="RFM25376.1"/>
    <property type="molecule type" value="Genomic_DNA"/>
</dbReference>
<name>A0A395M3Q2_9BACT</name>
<dbReference type="PANTHER" id="PTHR31223:SF70">
    <property type="entry name" value="LOG FAMILY PROTEIN YJL055W"/>
    <property type="match status" value="1"/>
</dbReference>
<dbReference type="GO" id="GO:0005829">
    <property type="term" value="C:cytosol"/>
    <property type="evidence" value="ECO:0007669"/>
    <property type="project" value="TreeGrafter"/>
</dbReference>
<evidence type="ECO:0000256" key="2">
    <source>
        <dbReference type="ARBA" id="ARBA00006763"/>
    </source>
</evidence>
<sequence length="200" mass="21449">MTTSSLSPYIQSICVYCGSRTGFHPSHREAAIALGQALAQHRLRLIYGGGHLGLMGVIADTVLACGGEVIGVIPEALVQKESAHRSLTQLVVVHSMHERKAQMAELSDAFIALSGGLGTLDELFEILTWAQLGFHQKPCGLLNINGYYDHLIAFLDHAVAEGFIKPSHRAALLISDSPSALLTQILQHQVAAPPIAKDLL</sequence>
<proteinExistence type="inferred from homology"/>
<gene>
    <name evidence="4" type="ORF">D0433_00975</name>
</gene>
<dbReference type="EC" id="3.2.2.n1" evidence="3"/>
<comment type="catalytic activity">
    <reaction evidence="1">
        <text>AMP + H2O = D-ribose 5-phosphate + adenine</text>
        <dbReference type="Rhea" id="RHEA:20129"/>
        <dbReference type="ChEBI" id="CHEBI:15377"/>
        <dbReference type="ChEBI" id="CHEBI:16708"/>
        <dbReference type="ChEBI" id="CHEBI:78346"/>
        <dbReference type="ChEBI" id="CHEBI:456215"/>
        <dbReference type="EC" id="3.2.2.4"/>
    </reaction>
</comment>
<dbReference type="Gene3D" id="3.40.50.450">
    <property type="match status" value="1"/>
</dbReference>
<evidence type="ECO:0000256" key="1">
    <source>
        <dbReference type="ARBA" id="ARBA00000274"/>
    </source>
</evidence>
<dbReference type="PANTHER" id="PTHR31223">
    <property type="entry name" value="LOG FAMILY PROTEIN YJL055W"/>
    <property type="match status" value="1"/>
</dbReference>
<comment type="caution">
    <text evidence="4">The sequence shown here is derived from an EMBL/GenBank/DDBJ whole genome shotgun (WGS) entry which is preliminary data.</text>
</comment>
<organism evidence="4 5">
    <name type="scientific">Candidatus Thermochlorobacter aerophilus</name>
    <dbReference type="NCBI Taxonomy" id="1868324"/>
    <lineage>
        <taxon>Bacteria</taxon>
        <taxon>Pseudomonadati</taxon>
        <taxon>Chlorobiota</taxon>
        <taxon>Chlorobiia</taxon>
        <taxon>Chlorobiales</taxon>
        <taxon>Candidatus Thermochlorobacteriaceae</taxon>
        <taxon>Candidatus Thermochlorobacter</taxon>
    </lineage>
</organism>
<dbReference type="GO" id="GO:0008714">
    <property type="term" value="F:AMP nucleosidase activity"/>
    <property type="evidence" value="ECO:0007669"/>
    <property type="project" value="UniProtKB-EC"/>
</dbReference>
<reference evidence="4 5" key="1">
    <citation type="journal article" date="2011" name="ISME J.">
        <title>Community ecology of hot spring cyanobacterial mats: predominant populations and their functional potential.</title>
        <authorList>
            <person name="Klatt C.G."/>
            <person name="Wood J.M."/>
            <person name="Rusch D.B."/>
            <person name="Bateson M.M."/>
            <person name="Hamamura N."/>
            <person name="Heidelberg J.F."/>
            <person name="Grossman A.R."/>
            <person name="Bhaya D."/>
            <person name="Cohan F.M."/>
            <person name="Kuhl M."/>
            <person name="Bryant D.A."/>
            <person name="Ward D.M."/>
        </authorList>
    </citation>
    <scope>NUCLEOTIDE SEQUENCE [LARGE SCALE GENOMIC DNA]</scope>
    <source>
        <strain evidence="4">OS</strain>
    </source>
</reference>
<dbReference type="Pfam" id="PF03641">
    <property type="entry name" value="Lysine_decarbox"/>
    <property type="match status" value="1"/>
</dbReference>